<dbReference type="RefSeq" id="XP_066076197.1">
    <property type="nucleotide sequence ID" value="XM_066220100.1"/>
</dbReference>
<dbReference type="EMBL" id="CP144102">
    <property type="protein sequence ID" value="WWC89434.1"/>
    <property type="molecule type" value="Genomic_DNA"/>
</dbReference>
<accession>A0AAX4JX11</accession>
<feature type="region of interest" description="Disordered" evidence="1">
    <location>
        <begin position="1"/>
        <end position="54"/>
    </location>
</feature>
<evidence type="ECO:0000313" key="2">
    <source>
        <dbReference type="EMBL" id="WWC89434.1"/>
    </source>
</evidence>
<proteinExistence type="predicted"/>
<evidence type="ECO:0000256" key="1">
    <source>
        <dbReference type="SAM" id="MobiDB-lite"/>
    </source>
</evidence>
<evidence type="ECO:0000313" key="3">
    <source>
        <dbReference type="Proteomes" id="UP001355207"/>
    </source>
</evidence>
<gene>
    <name evidence="2" type="ORF">L201_004358</name>
</gene>
<organism evidence="2 3">
    <name type="scientific">Kwoniella dendrophila CBS 6074</name>
    <dbReference type="NCBI Taxonomy" id="1295534"/>
    <lineage>
        <taxon>Eukaryota</taxon>
        <taxon>Fungi</taxon>
        <taxon>Dikarya</taxon>
        <taxon>Basidiomycota</taxon>
        <taxon>Agaricomycotina</taxon>
        <taxon>Tremellomycetes</taxon>
        <taxon>Tremellales</taxon>
        <taxon>Cryptococcaceae</taxon>
        <taxon>Kwoniella</taxon>
    </lineage>
</organism>
<keyword evidence="3" id="KW-1185">Reference proteome</keyword>
<dbReference type="Proteomes" id="UP001355207">
    <property type="component" value="Chromosome 5"/>
</dbReference>
<feature type="compositionally biased region" description="Basic and acidic residues" evidence="1">
    <location>
        <begin position="1"/>
        <end position="14"/>
    </location>
</feature>
<evidence type="ECO:0008006" key="4">
    <source>
        <dbReference type="Google" id="ProtNLM"/>
    </source>
</evidence>
<name>A0AAX4JX11_9TREE</name>
<protein>
    <recommendedName>
        <fullName evidence="4">F-box domain-containing protein</fullName>
    </recommendedName>
</protein>
<reference evidence="2 3" key="1">
    <citation type="submission" date="2024-01" db="EMBL/GenBank/DDBJ databases">
        <title>Comparative genomics of Cryptococcus and Kwoniella reveals pathogenesis evolution and contrasting modes of karyotype evolution via chromosome fusion or intercentromeric recombination.</title>
        <authorList>
            <person name="Coelho M.A."/>
            <person name="David-Palma M."/>
            <person name="Shea T."/>
            <person name="Bowers K."/>
            <person name="McGinley-Smith S."/>
            <person name="Mohammad A.W."/>
            <person name="Gnirke A."/>
            <person name="Yurkov A.M."/>
            <person name="Nowrousian M."/>
            <person name="Sun S."/>
            <person name="Cuomo C.A."/>
            <person name="Heitman J."/>
        </authorList>
    </citation>
    <scope>NUCLEOTIDE SEQUENCE [LARGE SCALE GENOMIC DNA]</scope>
    <source>
        <strain evidence="2 3">CBS 6074</strain>
    </source>
</reference>
<dbReference type="AlphaFoldDB" id="A0AAX4JX11"/>
<feature type="compositionally biased region" description="Polar residues" evidence="1">
    <location>
        <begin position="29"/>
        <end position="38"/>
    </location>
</feature>
<sequence>MKEPNHRTNNEIENKTIAGVRSSHDRQPNYMSTTASQRQRQHAPLSNIPQPKHQNSIKRNTQFLVHPTNSAESSKLTKSLSTKNTINPTQTVNQLRVKSTSSDTKKKIPVKSANQLHIPDDIIRLIAILCDSATRVKLMSTSSSAYHVIAPILYKEIEINEKNVESLFLGFPGKSKARYNKSKNFEKRMMQDVYLQIHEIKSSSTRLPQWPDIALLSEDEYDLGIPPQSSFPRTGARPRQLTISPFPPYHPNRITTKRKHALFHHTLNLKINCRIPTRLCENLSDWILKRKKEMKRSDESLSTALFPYVENLIITDVAVKQWADKLDRICPAANDRFLTISSSDTINAFTWLIKNMATPKNVCLTIPTLSGTDRDQYLKDRSAPFFSAGGDGLQNLVQSESLQQRRTEYFENMVENIWPSIITFLNYEINKRSLRNLVIHNYPVNLSIRCVFYETPNRIYFVRRKTSGNRDFGVQLRDLFSQLYENLYTDRFQWPTLQCFYQGYEEEEVELYLKSIQNSLNDAEILMSRCKWINMLDNDQLNCPCCGKIAESYDGDVEARFCT</sequence>
<dbReference type="GeneID" id="91095028"/>